<dbReference type="PANTHER" id="PTHR43105">
    <property type="entry name" value="RESPIRATORY NITRATE REDUCTASE"/>
    <property type="match status" value="1"/>
</dbReference>
<dbReference type="InterPro" id="IPR050123">
    <property type="entry name" value="Prok_molybdopt-oxidoreductase"/>
</dbReference>
<dbReference type="PANTHER" id="PTHR43105:SF2">
    <property type="entry name" value="RESPIRATORY NITRATE REDUCTASE 2 ALPHA CHAIN"/>
    <property type="match status" value="1"/>
</dbReference>
<dbReference type="AlphaFoldDB" id="A0A2S3U5A4"/>
<dbReference type="EMBL" id="NKCZ01000105">
    <property type="protein sequence ID" value="POD84049.1"/>
    <property type="molecule type" value="Genomic_DNA"/>
</dbReference>
<proteinExistence type="predicted"/>
<keyword evidence="2" id="KW-0560">Oxidoreductase</keyword>
<dbReference type="Proteomes" id="UP000236990">
    <property type="component" value="Unassembled WGS sequence"/>
</dbReference>
<dbReference type="Gene3D" id="3.40.50.12440">
    <property type="match status" value="1"/>
</dbReference>
<dbReference type="SUPFAM" id="SSF53706">
    <property type="entry name" value="Formate dehydrogenase/DMSO reductase, domains 1-3"/>
    <property type="match status" value="1"/>
</dbReference>
<organism evidence="2 3">
    <name type="scientific">Lactiplantibacillus plantarum subsp. plantarum</name>
    <dbReference type="NCBI Taxonomy" id="337330"/>
    <lineage>
        <taxon>Bacteria</taxon>
        <taxon>Bacillati</taxon>
        <taxon>Bacillota</taxon>
        <taxon>Bacilli</taxon>
        <taxon>Lactobacillales</taxon>
        <taxon>Lactobacillaceae</taxon>
        <taxon>Lactiplantibacillus</taxon>
    </lineage>
</organism>
<dbReference type="Pfam" id="PF00384">
    <property type="entry name" value="Molybdopterin"/>
    <property type="match status" value="1"/>
</dbReference>
<evidence type="ECO:0000313" key="3">
    <source>
        <dbReference type="Proteomes" id="UP000236990"/>
    </source>
</evidence>
<evidence type="ECO:0000259" key="1">
    <source>
        <dbReference type="Pfam" id="PF00384"/>
    </source>
</evidence>
<dbReference type="InterPro" id="IPR006656">
    <property type="entry name" value="Mopterin_OxRdtase"/>
</dbReference>
<gene>
    <name evidence="2" type="ORF">S101258_01817</name>
</gene>
<dbReference type="GO" id="GO:0016020">
    <property type="term" value="C:membrane"/>
    <property type="evidence" value="ECO:0007669"/>
    <property type="project" value="TreeGrafter"/>
</dbReference>
<feature type="domain" description="Molybdopterin oxidoreductase" evidence="1">
    <location>
        <begin position="41"/>
        <end position="90"/>
    </location>
</feature>
<sequence length="107" mass="12001">MNWQRVVTMMSTVATRQHGRRRSPGSKLISRQIAREFAQNALDTGGKTMVIMGAGINHWFNSDMTYRSIINNLMLCGCEGVSGGGWAHYSAKKITATRRLEYDCLCQ</sequence>
<dbReference type="GO" id="GO:0016491">
    <property type="term" value="F:oxidoreductase activity"/>
    <property type="evidence" value="ECO:0007669"/>
    <property type="project" value="UniProtKB-KW"/>
</dbReference>
<comment type="caution">
    <text evidence="2">The sequence shown here is derived from an EMBL/GenBank/DDBJ whole genome shotgun (WGS) entry which is preliminary data.</text>
</comment>
<reference evidence="2 3" key="1">
    <citation type="submission" date="2017-06" db="EMBL/GenBank/DDBJ databases">
        <title>Genome sequence of Lactobacillus plantarum subsp. plantarum strain SRCM101258.</title>
        <authorList>
            <person name="Cho S.H."/>
        </authorList>
    </citation>
    <scope>NUCLEOTIDE SEQUENCE [LARGE SCALE GENOMIC DNA]</scope>
    <source>
        <strain evidence="2 3">SRCM101258</strain>
    </source>
</reference>
<accession>A0A2S3U5A4</accession>
<protein>
    <submittedName>
        <fullName evidence="2">Nitrate reductase</fullName>
        <ecNumber evidence="2">1.7.99.4</ecNumber>
    </submittedName>
</protein>
<dbReference type="EC" id="1.7.99.4" evidence="2"/>
<name>A0A2S3U5A4_LACPN</name>
<evidence type="ECO:0000313" key="2">
    <source>
        <dbReference type="EMBL" id="POD84049.1"/>
    </source>
</evidence>